<dbReference type="SUPFAM" id="SSF53448">
    <property type="entry name" value="Nucleotide-diphospho-sugar transferases"/>
    <property type="match status" value="1"/>
</dbReference>
<comment type="similarity">
    <text evidence="1 2">Belongs to the glycosyltransferase 77 family.</text>
</comment>
<comment type="subcellular location">
    <subcellularLocation>
        <location evidence="2">Golgi apparatus membrane</location>
        <topology evidence="2">Single-pass type II membrane protein</topology>
    </subcellularLocation>
</comment>
<sequence length="480" mass="55551">MTFMTNAYRSPTFCSLTAARPSNKTALSAWNSPSICNVPQQWSGLWVDEYMQGEQLRRTLADLWWKHYSELLCAAEERATKKLKEKELELGNTMRRNAKLEQQVAQFRMEAQVWKAQVENLEEKTWSLRASLHEAKLRGGSTDEVRELGCAGCKEAHQEEAAESSFVDPDRVDPVRLECKACEKRVATFNMTIKRDELDEALAKASTQDKTVIIAIINKAYVEGDKSMLDLFLDGFWLGDDTRTLTDHLLMVAVDQTSYERCKFLRLHCYKLETDGVEFGGEKLYMSSDFLKMMWRRTLFLGEVLKRGYNFIFTDTDVLWLRDPFPRLSLNETMDLQISTDEFSGDPWSESNTINTGFYMIRSNKKTITLFEKLYEKKDNSTGMKEQDVLQRLIHDGLFRELGLRVRFLDTLYFSGFCENSRDVSVVITFHANCCRSITAKVADLTAAIHDWKRFRSLSTNETARFHWSDHVACVDSWKH</sequence>
<comment type="caution">
    <text evidence="5">The sequence shown here is derived from an EMBL/GenBank/DDBJ whole genome shotgun (WGS) entry which is preliminary data.</text>
</comment>
<gene>
    <name evidence="5" type="ORF">ILEXP_LOCUS2019</name>
</gene>
<accession>A0ABC8QRE6</accession>
<dbReference type="EC" id="2.4.2.-" evidence="2"/>
<keyword evidence="3" id="KW-0175">Coiled coil</keyword>
<dbReference type="PANTHER" id="PTHR46038">
    <property type="entry name" value="EXPRESSED PROTEIN-RELATED"/>
    <property type="match status" value="1"/>
</dbReference>
<keyword evidence="2" id="KW-0328">Glycosyltransferase</keyword>
<reference evidence="5 6" key="1">
    <citation type="submission" date="2024-02" db="EMBL/GenBank/DDBJ databases">
        <authorList>
            <person name="Vignale AGUSTIN F."/>
            <person name="Sosa J E."/>
            <person name="Modenutti C."/>
        </authorList>
    </citation>
    <scope>NUCLEOTIDE SEQUENCE [LARGE SCALE GENOMIC DNA]</scope>
</reference>
<evidence type="ECO:0000256" key="2">
    <source>
        <dbReference type="RuleBase" id="RU363055"/>
    </source>
</evidence>
<dbReference type="GO" id="GO:0000139">
    <property type="term" value="C:Golgi membrane"/>
    <property type="evidence" value="ECO:0007669"/>
    <property type="project" value="UniProtKB-SubCell"/>
</dbReference>
<evidence type="ECO:0000313" key="5">
    <source>
        <dbReference type="EMBL" id="CAK9135085.1"/>
    </source>
</evidence>
<keyword evidence="2" id="KW-0808">Transferase</keyword>
<proteinExistence type="inferred from homology"/>
<keyword evidence="6" id="KW-1185">Reference proteome</keyword>
<dbReference type="GO" id="GO:0071555">
    <property type="term" value="P:cell wall organization"/>
    <property type="evidence" value="ECO:0007669"/>
    <property type="project" value="UniProtKB-KW"/>
</dbReference>
<dbReference type="EMBL" id="CAUOFW020000692">
    <property type="protein sequence ID" value="CAK9135085.1"/>
    <property type="molecule type" value="Genomic_DNA"/>
</dbReference>
<organism evidence="5 6">
    <name type="scientific">Ilex paraguariensis</name>
    <name type="common">yerba mate</name>
    <dbReference type="NCBI Taxonomy" id="185542"/>
    <lineage>
        <taxon>Eukaryota</taxon>
        <taxon>Viridiplantae</taxon>
        <taxon>Streptophyta</taxon>
        <taxon>Embryophyta</taxon>
        <taxon>Tracheophyta</taxon>
        <taxon>Spermatophyta</taxon>
        <taxon>Magnoliopsida</taxon>
        <taxon>eudicotyledons</taxon>
        <taxon>Gunneridae</taxon>
        <taxon>Pentapetalae</taxon>
        <taxon>asterids</taxon>
        <taxon>campanulids</taxon>
        <taxon>Aquifoliales</taxon>
        <taxon>Aquifoliaceae</taxon>
        <taxon>Ilex</taxon>
    </lineage>
</organism>
<dbReference type="Proteomes" id="UP001642360">
    <property type="component" value="Unassembled WGS sequence"/>
</dbReference>
<keyword evidence="2" id="KW-0812">Transmembrane</keyword>
<dbReference type="GO" id="GO:0016757">
    <property type="term" value="F:glycosyltransferase activity"/>
    <property type="evidence" value="ECO:0007669"/>
    <property type="project" value="UniProtKB-KW"/>
</dbReference>
<evidence type="ECO:0000256" key="3">
    <source>
        <dbReference type="SAM" id="Coils"/>
    </source>
</evidence>
<dbReference type="AlphaFoldDB" id="A0ABC8QRE6"/>
<dbReference type="InterPro" id="IPR005069">
    <property type="entry name" value="Nucl-diP-sugar_transferase"/>
</dbReference>
<feature type="domain" description="Nucleotide-diphospho-sugar transferase" evidence="4">
    <location>
        <begin position="245"/>
        <end position="445"/>
    </location>
</feature>
<name>A0ABC8QRE6_9AQUA</name>
<evidence type="ECO:0000256" key="1">
    <source>
        <dbReference type="ARBA" id="ARBA00007033"/>
    </source>
</evidence>
<dbReference type="PANTHER" id="PTHR46038:SF29">
    <property type="entry name" value="NUCLEOTIDE-DIPHOSPHO-SUGAR TRANSFERASE DOMAIN-CONTAINING PROTEIN"/>
    <property type="match status" value="1"/>
</dbReference>
<evidence type="ECO:0000259" key="4">
    <source>
        <dbReference type="Pfam" id="PF03407"/>
    </source>
</evidence>
<keyword evidence="2" id="KW-0961">Cell wall biogenesis/degradation</keyword>
<dbReference type="Pfam" id="PF03407">
    <property type="entry name" value="Nucleotid_trans"/>
    <property type="match status" value="1"/>
</dbReference>
<feature type="coiled-coil region" evidence="3">
    <location>
        <begin position="76"/>
        <end position="124"/>
    </location>
</feature>
<protein>
    <recommendedName>
        <fullName evidence="2">Glycosyltransferase</fullName>
        <ecNumber evidence="2">2.4.2.-</ecNumber>
    </recommendedName>
</protein>
<keyword evidence="2" id="KW-0333">Golgi apparatus</keyword>
<dbReference type="InterPro" id="IPR044821">
    <property type="entry name" value="At1g28695/At4g15970-like"/>
</dbReference>
<dbReference type="InterPro" id="IPR029044">
    <property type="entry name" value="Nucleotide-diphossugar_trans"/>
</dbReference>
<keyword evidence="2" id="KW-0735">Signal-anchor</keyword>
<evidence type="ECO:0000313" key="6">
    <source>
        <dbReference type="Proteomes" id="UP001642360"/>
    </source>
</evidence>